<keyword evidence="2" id="KW-1185">Reference proteome</keyword>
<sequence>MAPGNGAHLDEKRIRFPKALPLPSATRYNRVSRIDQTASIALMDCAAAPPSKDAVIPPASWSAGLDQSKTRSPMWNGSMCGLLERFCPLDSCRRPRLATRLFPVRPPPATRD</sequence>
<proteinExistence type="predicted"/>
<name>A0AAD9YNG9_COLKA</name>
<protein>
    <submittedName>
        <fullName evidence="1">Uncharacterized protein</fullName>
    </submittedName>
</protein>
<evidence type="ECO:0000313" key="1">
    <source>
        <dbReference type="EMBL" id="KAK2771551.1"/>
    </source>
</evidence>
<reference evidence="1" key="1">
    <citation type="submission" date="2023-02" db="EMBL/GenBank/DDBJ databases">
        <title>Colletotrichum kahawae CIFC_Que2 genome sequencing and assembly.</title>
        <authorList>
            <person name="Baroncelli R."/>
        </authorList>
    </citation>
    <scope>NUCLEOTIDE SEQUENCE</scope>
    <source>
        <strain evidence="1">CIFC_Que2</strain>
    </source>
</reference>
<accession>A0AAD9YNG9</accession>
<dbReference type="Proteomes" id="UP001281614">
    <property type="component" value="Unassembled WGS sequence"/>
</dbReference>
<comment type="caution">
    <text evidence="1">The sequence shown here is derived from an EMBL/GenBank/DDBJ whole genome shotgun (WGS) entry which is preliminary data.</text>
</comment>
<dbReference type="EMBL" id="VYYT01000079">
    <property type="protein sequence ID" value="KAK2771551.1"/>
    <property type="molecule type" value="Genomic_DNA"/>
</dbReference>
<evidence type="ECO:0000313" key="2">
    <source>
        <dbReference type="Proteomes" id="UP001281614"/>
    </source>
</evidence>
<organism evidence="1 2">
    <name type="scientific">Colletotrichum kahawae</name>
    <name type="common">Coffee berry disease fungus</name>
    <dbReference type="NCBI Taxonomy" id="34407"/>
    <lineage>
        <taxon>Eukaryota</taxon>
        <taxon>Fungi</taxon>
        <taxon>Dikarya</taxon>
        <taxon>Ascomycota</taxon>
        <taxon>Pezizomycotina</taxon>
        <taxon>Sordariomycetes</taxon>
        <taxon>Hypocreomycetidae</taxon>
        <taxon>Glomerellales</taxon>
        <taxon>Glomerellaceae</taxon>
        <taxon>Colletotrichum</taxon>
        <taxon>Colletotrichum gloeosporioides species complex</taxon>
    </lineage>
</organism>
<dbReference type="AlphaFoldDB" id="A0AAD9YNG9"/>
<gene>
    <name evidence="1" type="ORF">CKAH01_04126</name>
</gene>